<keyword evidence="3" id="KW-1185">Reference proteome</keyword>
<evidence type="ECO:0000313" key="2">
    <source>
        <dbReference type="EMBL" id="KAL1520470.1"/>
    </source>
</evidence>
<gene>
    <name evidence="2" type="ORF">AB1Y20_022051</name>
</gene>
<sequence>MQRAVPTVSRLFSHPFLRSRHAASAAEWVRTSRRAVCSKTEEKSVAATAGGKSLEKKIWGSGLELEPVTKEQAEEKYLDVTDLKRTLTPPTSVAVKARDDMLNDRFNYVSTHLSNENAYIVAGKKGAVAPAAVGQTGMALASFCVLMGAITSVVYIKTQWGVTSAKDLGDKLREKGAARREALEASGTVGLVRSISSKGEATVKEHVELVRRPSQQLGEHLDKSFKGVHRKRAEEPSP</sequence>
<accession>A0AB34JES1</accession>
<reference evidence="2 3" key="1">
    <citation type="journal article" date="2024" name="Science">
        <title>Giant polyketide synthase enzymes in the biosynthesis of giant marine polyether toxins.</title>
        <authorList>
            <person name="Fallon T.R."/>
            <person name="Shende V.V."/>
            <person name="Wierzbicki I.H."/>
            <person name="Pendleton A.L."/>
            <person name="Watervoot N.F."/>
            <person name="Auber R.P."/>
            <person name="Gonzalez D.J."/>
            <person name="Wisecaver J.H."/>
            <person name="Moore B.S."/>
        </authorList>
    </citation>
    <scope>NUCLEOTIDE SEQUENCE [LARGE SCALE GENOMIC DNA]</scope>
    <source>
        <strain evidence="2 3">12B1</strain>
    </source>
</reference>
<dbReference type="AlphaFoldDB" id="A0AB34JES1"/>
<proteinExistence type="predicted"/>
<organism evidence="2 3">
    <name type="scientific">Prymnesium parvum</name>
    <name type="common">Toxic golden alga</name>
    <dbReference type="NCBI Taxonomy" id="97485"/>
    <lineage>
        <taxon>Eukaryota</taxon>
        <taxon>Haptista</taxon>
        <taxon>Haptophyta</taxon>
        <taxon>Prymnesiophyceae</taxon>
        <taxon>Prymnesiales</taxon>
        <taxon>Prymnesiaceae</taxon>
        <taxon>Prymnesium</taxon>
    </lineage>
</organism>
<name>A0AB34JES1_PRYPA</name>
<feature type="region of interest" description="Disordered" evidence="1">
    <location>
        <begin position="208"/>
        <end position="238"/>
    </location>
</feature>
<dbReference type="Proteomes" id="UP001515480">
    <property type="component" value="Unassembled WGS sequence"/>
</dbReference>
<evidence type="ECO:0000256" key="1">
    <source>
        <dbReference type="SAM" id="MobiDB-lite"/>
    </source>
</evidence>
<evidence type="ECO:0000313" key="3">
    <source>
        <dbReference type="Proteomes" id="UP001515480"/>
    </source>
</evidence>
<dbReference type="EMBL" id="JBGBPQ010000008">
    <property type="protein sequence ID" value="KAL1520470.1"/>
    <property type="molecule type" value="Genomic_DNA"/>
</dbReference>
<comment type="caution">
    <text evidence="2">The sequence shown here is derived from an EMBL/GenBank/DDBJ whole genome shotgun (WGS) entry which is preliminary data.</text>
</comment>
<protein>
    <submittedName>
        <fullName evidence="2">Uncharacterized protein</fullName>
    </submittedName>
</protein>